<feature type="region of interest" description="Disordered" evidence="1">
    <location>
        <begin position="1324"/>
        <end position="1364"/>
    </location>
</feature>
<dbReference type="PANTHER" id="PTHR42957:SF1">
    <property type="entry name" value="HELICASE MJ1565-RELATED"/>
    <property type="match status" value="1"/>
</dbReference>
<dbReference type="PANTHER" id="PTHR42957">
    <property type="entry name" value="HELICASE MJ1565-RELATED"/>
    <property type="match status" value="1"/>
</dbReference>
<dbReference type="Gene3D" id="3.40.50.300">
    <property type="entry name" value="P-loop containing nucleotide triphosphate hydrolases"/>
    <property type="match status" value="2"/>
</dbReference>
<dbReference type="InterPro" id="IPR002789">
    <property type="entry name" value="HerA_central"/>
</dbReference>
<comment type="caution">
    <text evidence="3">The sequence shown here is derived from an EMBL/GenBank/DDBJ whole genome shotgun (WGS) entry which is preliminary data.</text>
</comment>
<dbReference type="NCBIfam" id="TIGR03237">
    <property type="entry name" value="dnd_assoc_2"/>
    <property type="match status" value="1"/>
</dbReference>
<dbReference type="InterPro" id="IPR027417">
    <property type="entry name" value="P-loop_NTPase"/>
</dbReference>
<dbReference type="EMBL" id="BPEY01000087">
    <property type="protein sequence ID" value="GIU50473.1"/>
    <property type="molecule type" value="Genomic_DNA"/>
</dbReference>
<dbReference type="RefSeq" id="WP_220782644.1">
    <property type="nucleotide sequence ID" value="NZ_BPEY01000087.1"/>
</dbReference>
<dbReference type="InterPro" id="IPR008571">
    <property type="entry name" value="HerA-like"/>
</dbReference>
<name>A0ABQ4PP79_9GAMM</name>
<feature type="domain" description="Helicase HerA central" evidence="2">
    <location>
        <begin position="1391"/>
        <end position="1599"/>
    </location>
</feature>
<gene>
    <name evidence="3" type="ORF">TUM4438_36590</name>
</gene>
<protein>
    <recommendedName>
        <fullName evidence="2">Helicase HerA central domain-containing protein</fullName>
    </recommendedName>
</protein>
<keyword evidence="4" id="KW-1185">Reference proteome</keyword>
<accession>A0ABQ4PP79</accession>
<evidence type="ECO:0000313" key="3">
    <source>
        <dbReference type="EMBL" id="GIU50473.1"/>
    </source>
</evidence>
<organism evidence="3 4">
    <name type="scientific">Shewanella sairae</name>
    <dbReference type="NCBI Taxonomy" id="190310"/>
    <lineage>
        <taxon>Bacteria</taxon>
        <taxon>Pseudomonadati</taxon>
        <taxon>Pseudomonadota</taxon>
        <taxon>Gammaproteobacteria</taxon>
        <taxon>Alteromonadales</taxon>
        <taxon>Shewanellaceae</taxon>
        <taxon>Shewanella</taxon>
    </lineage>
</organism>
<dbReference type="InterPro" id="IPR017646">
    <property type="entry name" value="Dnd_assoc_2"/>
</dbReference>
<evidence type="ECO:0000313" key="4">
    <source>
        <dbReference type="Proteomes" id="UP000887104"/>
    </source>
</evidence>
<dbReference type="Proteomes" id="UP000887104">
    <property type="component" value="Unassembled WGS sequence"/>
</dbReference>
<dbReference type="Pfam" id="PF01935">
    <property type="entry name" value="DUF87"/>
    <property type="match status" value="1"/>
</dbReference>
<dbReference type="SUPFAM" id="SSF52540">
    <property type="entry name" value="P-loop containing nucleoside triphosphate hydrolases"/>
    <property type="match status" value="1"/>
</dbReference>
<reference evidence="3" key="1">
    <citation type="submission" date="2021-05" db="EMBL/GenBank/DDBJ databases">
        <title>Molecular characterization for Shewanella algae harboring chromosomal blaOXA-55-like strains isolated from clinical and environment sample.</title>
        <authorList>
            <person name="Ohama Y."/>
            <person name="Aoki K."/>
            <person name="Harada S."/>
            <person name="Moriya K."/>
            <person name="Ishii Y."/>
            <person name="Tateda K."/>
        </authorList>
    </citation>
    <scope>NUCLEOTIDE SEQUENCE</scope>
    <source>
        <strain evidence="3">JCM 11563</strain>
    </source>
</reference>
<evidence type="ECO:0000259" key="2">
    <source>
        <dbReference type="Pfam" id="PF01935"/>
    </source>
</evidence>
<feature type="compositionally biased region" description="Polar residues" evidence="1">
    <location>
        <begin position="1348"/>
        <end position="1360"/>
    </location>
</feature>
<proteinExistence type="predicted"/>
<sequence length="1741" mass="197700">MSLKQFNDFLAEQFLNWGQHSIKPGYRYQFQSPDNENSLKLFESIVSKADGTIDVKGTKLSIVTCGHSRLLPVLHSEDSNTAPGFTENFISHLRDEVAGQFGEFEDCALLVIHNSMLDTLINSAENVAQPASIWHPEQIKQAMYKLIDDVNGTRKVSECLLEHRFNQIVDDGATMFGFEKLYNALLDGDLKFSELGLLNDPAILTWDGKPEQINKRLDENKRLYEDIERITHHFPNELEEKLAEKDFGSKFVERNFGGEGLESWKTELEFSACKQEQEANRKNLLELESEVILQGELIAKNKSETKAGRRERHLILVVEEDQQDFGFELTFIGGKIERKQCSILHNKTDLIEIANPVNSGGKRSRVTVTGAYTGKAMFFTLDLKREKTAERYKFKVLVIKSGDFYIDAFRNNFLIEPPTSSKKTARITLQTEDSSFVIGIDGGKEGAKAVLDEIGQVFDNETTSEINFEQIANESDELHFVVKGQDSWLTFNVEGAIATDSLTLPLILDKDRFTRLYQDDYLGSFNRAKNKVLLDNKELSPKGKRLTLLQWEAEIVDGLLLTRRDEQKNPLALNDIEATYPSLFVAYRALFDYYHEHRTLPSLCSWGPEYRVLAGQVVKQYNDAISAIGDDILLTAEQKQLINIGFATFGGQEYITPFHPMVIAYYLSLAEHVTQDQSHSFKTLPKVTLDRLNARGLLPFIYDPIHGFAFSQLEKENSFWLELVPQQDTSFSYVRKLVKDKVGEFKNAFSALFNAGPKATLIINSVNNKSNHEIFMGLVDFVKANKDKVCQVHVNLYDDKLVYSEFDRFAETASYDELKNLYELDKGAVREQADMIIDLLRTRLTYSKFENGKIDGKQAYSHLSFFRNNSKVEPRDVNVDKQLSGVVCHGLMAGEAAANKQDSYFTAFGLKNVDTAGQPHLQIAQKLGGLIKPARLSSEPTGNSKSMALVVSDNFKTLLERSYVSSIWTTIIDPKVTLDFFENAKDMVLIHYSDNYTNSANYDAITVTRQTELYKKVLEQDEGGITEEFNAFNGEWLLKMITANANERKEKKGIIGAYKFVNCLLSQSDITWVPLSVAEMIRVTGNIGLKMSDSDFSRNVQGYKSGLISDDVLFVGFKDKQLYVLPLEVKTGIKQTHSKGVQQAKELKRYLCEDILGRNDFPGMLYRGLFIRQVLMQIDKYELYNLYSDTYFDGFLADREWWLQGDYSIAELANYPDGFMLSHVENDTFFEADFNEVDNILKIQLPISYLKQLVSTPLQQLMTDVRPEHLCHIPEKYLLGADHSSETRKQPELILPESHTAAQESTSVDTPAISSRAIELSDFLPNKDPVKDSKLANKEPDTAVSDLNVPSNTAEPTPVNQPELDNEPIKILVGHDVRDSAEVYWEPTNTAKFMNTNSGIIGTMGTGKTQCTKSVVTQLYRQQDRNVDGKPIGILIFDYKSDYVDEKFLTATNGKKYKLFKLPYNPLSLFGDTPMLPIHTATSFAETMTKAYKLGPKQQLKLENIILEAYDLAGINSEKPETWKRPAPTIENIWDLFLAQEKVEEDSLYAALSKLARLKIFETDPEKMVSLYELINGVTVIEVAKNPREVQSLVVALTLDLFYSQMQKEGKPEVKGDLRQVSKLILVDEADNFMSQNFISLRNILKEGREYGVGVILSTQDITHFKTSENDYSSYILSWIVHRVSQIKNQDIKSIFNKDDKADQENLMKSIRELDKHYSLYVDGDKKVQKIKDKAFWELLG</sequence>
<feature type="compositionally biased region" description="Basic and acidic residues" evidence="1">
    <location>
        <begin position="1328"/>
        <end position="1341"/>
    </location>
</feature>
<evidence type="ECO:0000256" key="1">
    <source>
        <dbReference type="SAM" id="MobiDB-lite"/>
    </source>
</evidence>